<gene>
    <name evidence="1" type="ORF">HYFRA_00013764</name>
</gene>
<proteinExistence type="predicted"/>
<evidence type="ECO:0000313" key="2">
    <source>
        <dbReference type="Proteomes" id="UP000696280"/>
    </source>
</evidence>
<comment type="caution">
    <text evidence="1">The sequence shown here is derived from an EMBL/GenBank/DDBJ whole genome shotgun (WGS) entry which is preliminary data.</text>
</comment>
<sequence>MQLVSLFITAVILVIGVVSRLHYRTICLTYDPVFMRRMVHDVNVTREACAAYKARNTGSEPWESCPDCEFLEDNLIPFCSSLEKHIGGDEWEGYCQARGASRGWPGWDDVE</sequence>
<protein>
    <submittedName>
        <fullName evidence="1">Uncharacterized protein</fullName>
    </submittedName>
</protein>
<accession>A0A9N9LB71</accession>
<dbReference type="OrthoDB" id="3489571at2759"/>
<keyword evidence="2" id="KW-1185">Reference proteome</keyword>
<dbReference type="AlphaFoldDB" id="A0A9N9LB71"/>
<name>A0A9N9LB71_9HELO</name>
<organism evidence="1 2">
    <name type="scientific">Hymenoscyphus fraxineus</name>
    <dbReference type="NCBI Taxonomy" id="746836"/>
    <lineage>
        <taxon>Eukaryota</taxon>
        <taxon>Fungi</taxon>
        <taxon>Dikarya</taxon>
        <taxon>Ascomycota</taxon>
        <taxon>Pezizomycotina</taxon>
        <taxon>Leotiomycetes</taxon>
        <taxon>Helotiales</taxon>
        <taxon>Helotiaceae</taxon>
        <taxon>Hymenoscyphus</taxon>
    </lineage>
</organism>
<reference evidence="1" key="1">
    <citation type="submission" date="2021-07" db="EMBL/GenBank/DDBJ databases">
        <authorList>
            <person name="Durling M."/>
        </authorList>
    </citation>
    <scope>NUCLEOTIDE SEQUENCE</scope>
</reference>
<dbReference type="Proteomes" id="UP000696280">
    <property type="component" value="Unassembled WGS sequence"/>
</dbReference>
<dbReference type="EMBL" id="CAJVRL010000106">
    <property type="protein sequence ID" value="CAG8961303.1"/>
    <property type="molecule type" value="Genomic_DNA"/>
</dbReference>
<evidence type="ECO:0000313" key="1">
    <source>
        <dbReference type="EMBL" id="CAG8961303.1"/>
    </source>
</evidence>